<gene>
    <name evidence="3" type="ORF">SPIL2461_LOCUS10835</name>
</gene>
<feature type="transmembrane region" description="Helical" evidence="2">
    <location>
        <begin position="217"/>
        <end position="243"/>
    </location>
</feature>
<feature type="region of interest" description="Disordered" evidence="1">
    <location>
        <begin position="285"/>
        <end position="327"/>
    </location>
</feature>
<name>A0A812RL22_SYMPI</name>
<feature type="transmembrane region" description="Helical" evidence="2">
    <location>
        <begin position="56"/>
        <end position="75"/>
    </location>
</feature>
<dbReference type="OrthoDB" id="427869at2759"/>
<dbReference type="EMBL" id="CAJNIZ010020757">
    <property type="protein sequence ID" value="CAE7445075.1"/>
    <property type="molecule type" value="Genomic_DNA"/>
</dbReference>
<dbReference type="Proteomes" id="UP000649617">
    <property type="component" value="Unassembled WGS sequence"/>
</dbReference>
<comment type="caution">
    <text evidence="3">The sequence shown here is derived from an EMBL/GenBank/DDBJ whole genome shotgun (WGS) entry which is preliminary data.</text>
</comment>
<keyword evidence="2" id="KW-1133">Transmembrane helix</keyword>
<keyword evidence="2" id="KW-0812">Transmembrane</keyword>
<protein>
    <submittedName>
        <fullName evidence="3">Uncharacterized protein</fullName>
    </submittedName>
</protein>
<feature type="compositionally biased region" description="Basic and acidic residues" evidence="1">
    <location>
        <begin position="311"/>
        <end position="327"/>
    </location>
</feature>
<evidence type="ECO:0000313" key="3">
    <source>
        <dbReference type="EMBL" id="CAE7445075.1"/>
    </source>
</evidence>
<reference evidence="3" key="1">
    <citation type="submission" date="2021-02" db="EMBL/GenBank/DDBJ databases">
        <authorList>
            <person name="Dougan E. K."/>
            <person name="Rhodes N."/>
            <person name="Thang M."/>
            <person name="Chan C."/>
        </authorList>
    </citation>
    <scope>NUCLEOTIDE SEQUENCE</scope>
</reference>
<keyword evidence="2" id="KW-0472">Membrane</keyword>
<evidence type="ECO:0000256" key="1">
    <source>
        <dbReference type="SAM" id="MobiDB-lite"/>
    </source>
</evidence>
<dbReference type="AlphaFoldDB" id="A0A812RL22"/>
<sequence length="327" mass="36764">VTKAFQQYQACKRKSIWSERECEQALRNVRITMINTVREELRDQVAVVSSSLQSMMVLSSLVLIVGFGSVCEGTFPDPEVHASDYPGLQDVFLELYALFAGLTLVLPLGSLLCTFAISRELEFFLAACGADLQRHVRRALRRTWPDHTDPAMSPSRIRGDISPDLNKHQERKRLQREMRGLSGQHDDDALRAVLEDTRAVHGLAQDLLRQVRYFNKLYPLAHVLLLSGLVSAVCLCMVLLSLIFIHHFPTMPVLWQVYCGTVGIGAASALAVCLLSLWTNSSPRELPEPDEVVAEASLSPARRRSSKTLQRRREEPSLAHLREPLLR</sequence>
<evidence type="ECO:0000313" key="4">
    <source>
        <dbReference type="Proteomes" id="UP000649617"/>
    </source>
</evidence>
<evidence type="ECO:0000256" key="2">
    <source>
        <dbReference type="SAM" id="Phobius"/>
    </source>
</evidence>
<feature type="compositionally biased region" description="Basic residues" evidence="1">
    <location>
        <begin position="301"/>
        <end position="310"/>
    </location>
</feature>
<accession>A0A812RL22</accession>
<feature type="non-terminal residue" evidence="3">
    <location>
        <position position="1"/>
    </location>
</feature>
<keyword evidence="4" id="KW-1185">Reference proteome</keyword>
<organism evidence="3 4">
    <name type="scientific">Symbiodinium pilosum</name>
    <name type="common">Dinoflagellate</name>
    <dbReference type="NCBI Taxonomy" id="2952"/>
    <lineage>
        <taxon>Eukaryota</taxon>
        <taxon>Sar</taxon>
        <taxon>Alveolata</taxon>
        <taxon>Dinophyceae</taxon>
        <taxon>Suessiales</taxon>
        <taxon>Symbiodiniaceae</taxon>
        <taxon>Symbiodinium</taxon>
    </lineage>
</organism>
<feature type="transmembrane region" description="Helical" evidence="2">
    <location>
        <begin position="95"/>
        <end position="117"/>
    </location>
</feature>
<feature type="transmembrane region" description="Helical" evidence="2">
    <location>
        <begin position="255"/>
        <end position="278"/>
    </location>
</feature>
<proteinExistence type="predicted"/>